<evidence type="ECO:0000256" key="10">
    <source>
        <dbReference type="RuleBase" id="RU004516"/>
    </source>
</evidence>
<protein>
    <recommendedName>
        <fullName evidence="11">Branched-chain-amino-acid aminotransferase</fullName>
        <ecNumber evidence="11">2.6.1.42</ecNumber>
    </recommendedName>
</protein>
<comment type="catalytic activity">
    <reaction evidence="11">
        <text>L-leucine + 2-oxoglutarate = 4-methyl-2-oxopentanoate + L-glutamate</text>
        <dbReference type="Rhea" id="RHEA:18321"/>
        <dbReference type="ChEBI" id="CHEBI:16810"/>
        <dbReference type="ChEBI" id="CHEBI:17865"/>
        <dbReference type="ChEBI" id="CHEBI:29985"/>
        <dbReference type="ChEBI" id="CHEBI:57427"/>
        <dbReference type="EC" id="2.6.1.42"/>
    </reaction>
</comment>
<dbReference type="OrthoDB" id="1732691at2759"/>
<dbReference type="GO" id="GO:0009098">
    <property type="term" value="P:L-leucine biosynthetic process"/>
    <property type="evidence" value="ECO:0007669"/>
    <property type="project" value="TreeGrafter"/>
</dbReference>
<dbReference type="InterPro" id="IPR001544">
    <property type="entry name" value="Aminotrans_IV"/>
</dbReference>
<evidence type="ECO:0000256" key="5">
    <source>
        <dbReference type="ARBA" id="ARBA00022679"/>
    </source>
</evidence>
<dbReference type="EMBL" id="DS022311">
    <property type="protein sequence ID" value="OAJ44044.1"/>
    <property type="molecule type" value="Genomic_DNA"/>
</dbReference>
<evidence type="ECO:0000256" key="3">
    <source>
        <dbReference type="ARBA" id="ARBA00022576"/>
    </source>
</evidence>
<sequence length="416" mass="46328">MIRPAARVVSASSRRLSAYVPSATNALFCRTLPSAVCSFSTGSLDGTPAPLLAKNLQVQLTQSPKKMLPLNQLVFGQTFSDHMLIADWTSHKGWANPKIQPYGKISLEPSATVFHYAVECFEGMKAYKDKQGKIRLFRPEMNVNRFYKSCKRLTLPTFEHDEMLELIKQFVKVESNWIPSERGYSLYLRPTAIATQESLGVGPSNRSMFFLIASPVGPYYKTGFSAVSLYSSKDHVRAWPGGTGDSKLGANYAPGIRPQIEVAKEGYQQILWLFGPNHNITEVGTMNCFLYWINEDGVKELRTPPLDGTILPGVTRDSILELSREWGEFKVTEGEISMTTLSKAIDEGRVLEMFGAGTAAIVSPIKRIRYQDKDLTIPLDPKDSTSQAGPLTKRFADTIMGIQYGEIPHKWSVVLD</sequence>
<dbReference type="GO" id="GO:0009099">
    <property type="term" value="P:L-valine biosynthetic process"/>
    <property type="evidence" value="ECO:0007669"/>
    <property type="project" value="TreeGrafter"/>
</dbReference>
<comment type="cofactor">
    <cofactor evidence="1 10">
        <name>pyridoxal 5'-phosphate</name>
        <dbReference type="ChEBI" id="CHEBI:597326"/>
    </cofactor>
</comment>
<dbReference type="NCBIfam" id="NF009897">
    <property type="entry name" value="PRK13357.1"/>
    <property type="match status" value="1"/>
</dbReference>
<evidence type="ECO:0000256" key="1">
    <source>
        <dbReference type="ARBA" id="ARBA00001933"/>
    </source>
</evidence>
<keyword evidence="4 11" id="KW-0028">Amino-acid biosynthesis</keyword>
<dbReference type="GO" id="GO:0052655">
    <property type="term" value="F:L-valine-2-oxoglutarate transaminase activity"/>
    <property type="evidence" value="ECO:0007669"/>
    <property type="project" value="RHEA"/>
</dbReference>
<dbReference type="InterPro" id="IPR043132">
    <property type="entry name" value="BCAT-like_C"/>
</dbReference>
<dbReference type="GO" id="GO:0052654">
    <property type="term" value="F:L-leucine-2-oxoglutarate transaminase activity"/>
    <property type="evidence" value="ECO:0007669"/>
    <property type="project" value="RHEA"/>
</dbReference>
<comment type="similarity">
    <text evidence="2 9">Belongs to the class-IV pyridoxal-phosphate-dependent aminotransferase family.</text>
</comment>
<evidence type="ECO:0000256" key="9">
    <source>
        <dbReference type="RuleBase" id="RU004106"/>
    </source>
</evidence>
<dbReference type="EC" id="2.6.1.42" evidence="11"/>
<dbReference type="GO" id="GO:0005739">
    <property type="term" value="C:mitochondrion"/>
    <property type="evidence" value="ECO:0007669"/>
    <property type="project" value="TreeGrafter"/>
</dbReference>
<comment type="catalytic activity">
    <reaction evidence="11">
        <text>L-isoleucine + 2-oxoglutarate = (S)-3-methyl-2-oxopentanoate + L-glutamate</text>
        <dbReference type="Rhea" id="RHEA:24801"/>
        <dbReference type="ChEBI" id="CHEBI:16810"/>
        <dbReference type="ChEBI" id="CHEBI:29985"/>
        <dbReference type="ChEBI" id="CHEBI:35146"/>
        <dbReference type="ChEBI" id="CHEBI:58045"/>
        <dbReference type="EC" id="2.6.1.42"/>
    </reaction>
</comment>
<keyword evidence="6 10" id="KW-0663">Pyridoxal phosphate</keyword>
<organism evidence="12 13">
    <name type="scientific">Batrachochytrium dendrobatidis (strain JEL423)</name>
    <dbReference type="NCBI Taxonomy" id="403673"/>
    <lineage>
        <taxon>Eukaryota</taxon>
        <taxon>Fungi</taxon>
        <taxon>Fungi incertae sedis</taxon>
        <taxon>Chytridiomycota</taxon>
        <taxon>Chytridiomycota incertae sedis</taxon>
        <taxon>Chytridiomycetes</taxon>
        <taxon>Rhizophydiales</taxon>
        <taxon>Rhizophydiales incertae sedis</taxon>
        <taxon>Batrachochytrium</taxon>
    </lineage>
</organism>
<dbReference type="NCBIfam" id="TIGR01123">
    <property type="entry name" value="ilvE_II"/>
    <property type="match status" value="1"/>
</dbReference>
<dbReference type="VEuPathDB" id="FungiDB:BDEG_27332"/>
<dbReference type="InterPro" id="IPR018300">
    <property type="entry name" value="Aminotrans_IV_CS"/>
</dbReference>
<dbReference type="Pfam" id="PF01063">
    <property type="entry name" value="Aminotran_4"/>
    <property type="match status" value="1"/>
</dbReference>
<keyword evidence="5 11" id="KW-0808">Transferase</keyword>
<dbReference type="InterPro" id="IPR043131">
    <property type="entry name" value="BCAT-like_N"/>
</dbReference>
<proteinExistence type="inferred from homology"/>
<dbReference type="GO" id="GO:0052656">
    <property type="term" value="F:L-isoleucine-2-oxoglutarate transaminase activity"/>
    <property type="evidence" value="ECO:0007669"/>
    <property type="project" value="RHEA"/>
</dbReference>
<evidence type="ECO:0000256" key="11">
    <source>
        <dbReference type="RuleBase" id="RU004517"/>
    </source>
</evidence>
<dbReference type="PANTHER" id="PTHR11825">
    <property type="entry name" value="SUBGROUP IIII AMINOTRANSFERASE"/>
    <property type="match status" value="1"/>
</dbReference>
<dbReference type="AlphaFoldDB" id="A0A177WWP4"/>
<dbReference type="InterPro" id="IPR005786">
    <property type="entry name" value="B_amino_transII"/>
</dbReference>
<dbReference type="FunFam" id="3.20.10.10:FF:000004">
    <property type="entry name" value="Branched-chain-amino-acid aminotransferase"/>
    <property type="match status" value="1"/>
</dbReference>
<evidence type="ECO:0000256" key="6">
    <source>
        <dbReference type="ARBA" id="ARBA00022898"/>
    </source>
</evidence>
<evidence type="ECO:0000256" key="8">
    <source>
        <dbReference type="PIRSR" id="PIRSR006468-1"/>
    </source>
</evidence>
<accession>A0A177WWP4</accession>
<dbReference type="Gene3D" id="3.20.10.10">
    <property type="entry name" value="D-amino Acid Aminotransferase, subunit A, domain 2"/>
    <property type="match status" value="1"/>
</dbReference>
<dbReference type="PROSITE" id="PS00770">
    <property type="entry name" value="AA_TRANSFER_CLASS_4"/>
    <property type="match status" value="1"/>
</dbReference>
<dbReference type="InterPro" id="IPR033939">
    <property type="entry name" value="BCAT_family"/>
</dbReference>
<evidence type="ECO:0000313" key="12">
    <source>
        <dbReference type="EMBL" id="OAJ44044.1"/>
    </source>
</evidence>
<dbReference type="SUPFAM" id="SSF56752">
    <property type="entry name" value="D-aminoacid aminotransferase-like PLP-dependent enzymes"/>
    <property type="match status" value="1"/>
</dbReference>
<comment type="catalytic activity">
    <reaction evidence="11">
        <text>L-valine + 2-oxoglutarate = 3-methyl-2-oxobutanoate + L-glutamate</text>
        <dbReference type="Rhea" id="RHEA:24813"/>
        <dbReference type="ChEBI" id="CHEBI:11851"/>
        <dbReference type="ChEBI" id="CHEBI:16810"/>
        <dbReference type="ChEBI" id="CHEBI:29985"/>
        <dbReference type="ChEBI" id="CHEBI:57762"/>
        <dbReference type="EC" id="2.6.1.42"/>
    </reaction>
</comment>
<dbReference type="FunFam" id="3.30.470.10:FF:000005">
    <property type="entry name" value="Branched-chain-amino-acid aminotransferase"/>
    <property type="match status" value="1"/>
</dbReference>
<dbReference type="InterPro" id="IPR036038">
    <property type="entry name" value="Aminotransferase-like"/>
</dbReference>
<evidence type="ECO:0000313" key="13">
    <source>
        <dbReference type="Proteomes" id="UP000077115"/>
    </source>
</evidence>
<dbReference type="eggNOG" id="KOG0975">
    <property type="taxonomic scope" value="Eukaryota"/>
</dbReference>
<feature type="modified residue" description="N6-(pyridoxal phosphate)lysine" evidence="8">
    <location>
        <position position="247"/>
    </location>
</feature>
<dbReference type="CDD" id="cd01557">
    <property type="entry name" value="BCAT_beta_family"/>
    <property type="match status" value="1"/>
</dbReference>
<dbReference type="PIRSF" id="PIRSF006468">
    <property type="entry name" value="BCAT1"/>
    <property type="match status" value="1"/>
</dbReference>
<reference evidence="12 13" key="1">
    <citation type="submission" date="2006-10" db="EMBL/GenBank/DDBJ databases">
        <title>The Genome Sequence of Batrachochytrium dendrobatidis JEL423.</title>
        <authorList>
            <consortium name="The Broad Institute Genome Sequencing Platform"/>
            <person name="Birren B."/>
            <person name="Lander E."/>
            <person name="Galagan J."/>
            <person name="Cuomo C."/>
            <person name="Devon K."/>
            <person name="Jaffe D."/>
            <person name="Butler J."/>
            <person name="Alvarez P."/>
            <person name="Gnerre S."/>
            <person name="Grabherr M."/>
            <person name="Kleber M."/>
            <person name="Mauceli E."/>
            <person name="Brockman W."/>
            <person name="Young S."/>
            <person name="LaButti K."/>
            <person name="Sykes S."/>
            <person name="DeCaprio D."/>
            <person name="Crawford M."/>
            <person name="Koehrsen M."/>
            <person name="Engels R."/>
            <person name="Montgomery P."/>
            <person name="Pearson M."/>
            <person name="Howarth C."/>
            <person name="Larson L."/>
            <person name="White J."/>
            <person name="O'Leary S."/>
            <person name="Kodira C."/>
            <person name="Zeng Q."/>
            <person name="Yandava C."/>
            <person name="Alvarado L."/>
            <person name="Longcore J."/>
            <person name="James T."/>
        </authorList>
    </citation>
    <scope>NUCLEOTIDE SEQUENCE [LARGE SCALE GENOMIC DNA]</scope>
    <source>
        <strain evidence="12 13">JEL423</strain>
    </source>
</reference>
<evidence type="ECO:0000256" key="2">
    <source>
        <dbReference type="ARBA" id="ARBA00009320"/>
    </source>
</evidence>
<evidence type="ECO:0000256" key="7">
    <source>
        <dbReference type="ARBA" id="ARBA00023304"/>
    </source>
</evidence>
<name>A0A177WWP4_BATDL</name>
<dbReference type="STRING" id="403673.A0A177WWP4"/>
<dbReference type="PANTHER" id="PTHR11825:SF44">
    <property type="entry name" value="BRANCHED-CHAIN-AMINO-ACID AMINOTRANSFERASE"/>
    <property type="match status" value="1"/>
</dbReference>
<keyword evidence="7 11" id="KW-0100">Branched-chain amino acid biosynthesis</keyword>
<gene>
    <name evidence="12" type="ORF">BDEG_27332</name>
</gene>
<reference evidence="12 13" key="2">
    <citation type="submission" date="2016-05" db="EMBL/GenBank/DDBJ databases">
        <title>Lineage-specific infection strategies underlie the spectrum of fungal disease in amphibians.</title>
        <authorList>
            <person name="Cuomo C.A."/>
            <person name="Farrer R.A."/>
            <person name="James T."/>
            <person name="Longcore J."/>
            <person name="Birren B."/>
        </authorList>
    </citation>
    <scope>NUCLEOTIDE SEQUENCE [LARGE SCALE GENOMIC DNA]</scope>
    <source>
        <strain evidence="12 13">JEL423</strain>
    </source>
</reference>
<dbReference type="Gene3D" id="3.30.470.10">
    <property type="match status" value="1"/>
</dbReference>
<evidence type="ECO:0000256" key="4">
    <source>
        <dbReference type="ARBA" id="ARBA00022605"/>
    </source>
</evidence>
<keyword evidence="3 11" id="KW-0032">Aminotransferase</keyword>
<dbReference type="Proteomes" id="UP000077115">
    <property type="component" value="Unassembled WGS sequence"/>
</dbReference>